<comment type="caution">
    <text evidence="3">The sequence shown here is derived from an EMBL/GenBank/DDBJ whole genome shotgun (WGS) entry which is preliminary data.</text>
</comment>
<dbReference type="GO" id="GO:0016903">
    <property type="term" value="F:oxidoreductase activity, acting on the aldehyde or oxo group of donors"/>
    <property type="evidence" value="ECO:0007669"/>
    <property type="project" value="InterPro"/>
</dbReference>
<dbReference type="PANTHER" id="PTHR42730">
    <property type="entry name" value="2-OXOGLUTARATE SYNTHASE SUBUNIT KORC"/>
    <property type="match status" value="1"/>
</dbReference>
<name>A0A8J3FIS9_9FLAO</name>
<dbReference type="SUPFAM" id="SSF53323">
    <property type="entry name" value="Pyruvate-ferredoxin oxidoreductase, PFOR, domain III"/>
    <property type="match status" value="1"/>
</dbReference>
<dbReference type="InterPro" id="IPR019752">
    <property type="entry name" value="Pyrv/ketoisovalerate_OxRed_cat"/>
</dbReference>
<dbReference type="InterPro" id="IPR002869">
    <property type="entry name" value="Pyrv_flavodox_OxRed_cen"/>
</dbReference>
<evidence type="ECO:0000313" key="3">
    <source>
        <dbReference type="EMBL" id="GGK34780.1"/>
    </source>
</evidence>
<feature type="domain" description="Pyruvate/ketoisovalerate oxidoreductase catalytic" evidence="2">
    <location>
        <begin position="11"/>
        <end position="174"/>
    </location>
</feature>
<dbReference type="PANTHER" id="PTHR42730:SF1">
    <property type="entry name" value="2-OXOGLUTARATE SYNTHASE SUBUNIT KORC"/>
    <property type="match status" value="1"/>
</dbReference>
<reference evidence="3" key="2">
    <citation type="submission" date="2020-09" db="EMBL/GenBank/DDBJ databases">
        <authorList>
            <person name="Sun Q."/>
            <person name="Ohkuma M."/>
        </authorList>
    </citation>
    <scope>NUCLEOTIDE SEQUENCE</scope>
    <source>
        <strain evidence="3">JCM 12862</strain>
    </source>
</reference>
<proteinExistence type="predicted"/>
<gene>
    <name evidence="3" type="ORF">GCM10007962_31660</name>
</gene>
<organism evidence="3 4">
    <name type="scientific">Yeosuana aromativorans</name>
    <dbReference type="NCBI Taxonomy" id="288019"/>
    <lineage>
        <taxon>Bacteria</taxon>
        <taxon>Pseudomonadati</taxon>
        <taxon>Bacteroidota</taxon>
        <taxon>Flavobacteriia</taxon>
        <taxon>Flavobacteriales</taxon>
        <taxon>Flavobacteriaceae</taxon>
        <taxon>Yeosuana</taxon>
    </lineage>
</organism>
<dbReference type="RefSeq" id="WP_188654991.1">
    <property type="nucleotide sequence ID" value="NZ_BMNR01000011.1"/>
</dbReference>
<sequence length="189" mass="21263">MSEEIIIAGFGGQGVLSMGKILAYSGIMQDQEVSWMPSYGPEMRGGTANVTVILSDERISSPYLKVYDTAIILNQQSMDKFENTVKPDGILLYDPNGITHHPTRKDIKIYQIEGAKLAAEMDNKKIFNMIVLGAFLKIKPIVKLENVIKGLKKSLSERYHHLIPLNKEAIDTGMKHLKKFNIEKHIIHN</sequence>
<reference evidence="3" key="1">
    <citation type="journal article" date="2014" name="Int. J. Syst. Evol. Microbiol.">
        <title>Complete genome sequence of Corynebacterium casei LMG S-19264T (=DSM 44701T), isolated from a smear-ripened cheese.</title>
        <authorList>
            <consortium name="US DOE Joint Genome Institute (JGI-PGF)"/>
            <person name="Walter F."/>
            <person name="Albersmeier A."/>
            <person name="Kalinowski J."/>
            <person name="Ruckert C."/>
        </authorList>
    </citation>
    <scope>NUCLEOTIDE SEQUENCE</scope>
    <source>
        <strain evidence="3">JCM 12862</strain>
    </source>
</reference>
<keyword evidence="1" id="KW-0560">Oxidoreductase</keyword>
<keyword evidence="4" id="KW-1185">Reference proteome</keyword>
<dbReference type="Gene3D" id="3.40.920.10">
    <property type="entry name" value="Pyruvate-ferredoxin oxidoreductase, PFOR, domain III"/>
    <property type="match status" value="1"/>
</dbReference>
<dbReference type="AlphaFoldDB" id="A0A8J3FIS9"/>
<accession>A0A8J3FIS9</accession>
<dbReference type="Pfam" id="PF01558">
    <property type="entry name" value="POR"/>
    <property type="match status" value="1"/>
</dbReference>
<evidence type="ECO:0000259" key="2">
    <source>
        <dbReference type="Pfam" id="PF01558"/>
    </source>
</evidence>
<dbReference type="Proteomes" id="UP000612329">
    <property type="component" value="Unassembled WGS sequence"/>
</dbReference>
<protein>
    <submittedName>
        <fullName evidence="3">2-oxoglutarate ferredoxin oxidoreductase subunit gamma</fullName>
    </submittedName>
</protein>
<evidence type="ECO:0000256" key="1">
    <source>
        <dbReference type="ARBA" id="ARBA00023002"/>
    </source>
</evidence>
<evidence type="ECO:0000313" key="4">
    <source>
        <dbReference type="Proteomes" id="UP000612329"/>
    </source>
</evidence>
<dbReference type="InterPro" id="IPR052554">
    <property type="entry name" value="2-oxoglutarate_synth_KorC"/>
</dbReference>
<dbReference type="EMBL" id="BMNR01000011">
    <property type="protein sequence ID" value="GGK34780.1"/>
    <property type="molecule type" value="Genomic_DNA"/>
</dbReference>